<dbReference type="PROSITE" id="PS50222">
    <property type="entry name" value="EF_HAND_2"/>
    <property type="match status" value="2"/>
</dbReference>
<dbReference type="Proteomes" id="UP000186817">
    <property type="component" value="Unassembled WGS sequence"/>
</dbReference>
<protein>
    <submittedName>
        <fullName evidence="9">Voltage-dependent N-type calcium channel subunit alpha-1B</fullName>
    </submittedName>
</protein>
<evidence type="ECO:0000256" key="7">
    <source>
        <dbReference type="SAM" id="Phobius"/>
    </source>
</evidence>
<dbReference type="InterPro" id="IPR043203">
    <property type="entry name" value="VGCC_Ca_Na"/>
</dbReference>
<evidence type="ECO:0000313" key="9">
    <source>
        <dbReference type="EMBL" id="OLQ12045.1"/>
    </source>
</evidence>
<dbReference type="SMART" id="SM00054">
    <property type="entry name" value="EFh"/>
    <property type="match status" value="2"/>
</dbReference>
<keyword evidence="2 7" id="KW-0812">Transmembrane</keyword>
<keyword evidence="4 7" id="KW-1133">Transmembrane helix</keyword>
<dbReference type="GO" id="GO:0001518">
    <property type="term" value="C:voltage-gated sodium channel complex"/>
    <property type="evidence" value="ECO:0007669"/>
    <property type="project" value="TreeGrafter"/>
</dbReference>
<dbReference type="Gene3D" id="1.10.287.70">
    <property type="match status" value="1"/>
</dbReference>
<dbReference type="GO" id="GO:0005248">
    <property type="term" value="F:voltage-gated sodium channel activity"/>
    <property type="evidence" value="ECO:0007669"/>
    <property type="project" value="TreeGrafter"/>
</dbReference>
<feature type="transmembrane region" description="Helical" evidence="7">
    <location>
        <begin position="164"/>
        <end position="187"/>
    </location>
</feature>
<feature type="domain" description="EF-hand" evidence="8">
    <location>
        <begin position="456"/>
        <end position="491"/>
    </location>
</feature>
<feature type="transmembrane region" description="Helical" evidence="7">
    <location>
        <begin position="399"/>
        <end position="420"/>
    </location>
</feature>
<gene>
    <name evidence="9" type="primary">CACNA1B</name>
    <name evidence="9" type="ORF">AK812_SmicGene4077</name>
</gene>
<feature type="region of interest" description="Disordered" evidence="6">
    <location>
        <begin position="572"/>
        <end position="634"/>
    </location>
</feature>
<dbReference type="InterPro" id="IPR027359">
    <property type="entry name" value="Volt_channel_dom_sf"/>
</dbReference>
<feature type="compositionally biased region" description="Gly residues" evidence="6">
    <location>
        <begin position="574"/>
        <end position="592"/>
    </location>
</feature>
<dbReference type="EMBL" id="LSRX01000049">
    <property type="protein sequence ID" value="OLQ12045.1"/>
    <property type="molecule type" value="Genomic_DNA"/>
</dbReference>
<evidence type="ECO:0000256" key="1">
    <source>
        <dbReference type="ARBA" id="ARBA00004141"/>
    </source>
</evidence>
<dbReference type="Gene3D" id="1.10.238.10">
    <property type="entry name" value="EF-hand"/>
    <property type="match status" value="1"/>
</dbReference>
<dbReference type="Pfam" id="PF13499">
    <property type="entry name" value="EF-hand_7"/>
    <property type="match status" value="1"/>
</dbReference>
<evidence type="ECO:0000313" key="10">
    <source>
        <dbReference type="Proteomes" id="UP000186817"/>
    </source>
</evidence>
<comment type="subcellular location">
    <subcellularLocation>
        <location evidence="1">Membrane</location>
        <topology evidence="1">Multi-pass membrane protein</topology>
    </subcellularLocation>
</comment>
<dbReference type="GO" id="GO:0008332">
    <property type="term" value="F:low voltage-gated calcium channel activity"/>
    <property type="evidence" value="ECO:0007669"/>
    <property type="project" value="TreeGrafter"/>
</dbReference>
<feature type="domain" description="EF-hand" evidence="8">
    <location>
        <begin position="496"/>
        <end position="531"/>
    </location>
</feature>
<feature type="region of interest" description="Disordered" evidence="6">
    <location>
        <begin position="37"/>
        <end position="102"/>
    </location>
</feature>
<dbReference type="InterPro" id="IPR005821">
    <property type="entry name" value="Ion_trans_dom"/>
</dbReference>
<dbReference type="GO" id="GO:0005509">
    <property type="term" value="F:calcium ion binding"/>
    <property type="evidence" value="ECO:0007669"/>
    <property type="project" value="InterPro"/>
</dbReference>
<evidence type="ECO:0000256" key="4">
    <source>
        <dbReference type="ARBA" id="ARBA00022989"/>
    </source>
</evidence>
<dbReference type="Pfam" id="PF00520">
    <property type="entry name" value="Ion_trans"/>
    <property type="match status" value="1"/>
</dbReference>
<dbReference type="SUPFAM" id="SSF47473">
    <property type="entry name" value="EF-hand"/>
    <property type="match status" value="1"/>
</dbReference>
<proteinExistence type="predicted"/>
<evidence type="ECO:0000256" key="5">
    <source>
        <dbReference type="ARBA" id="ARBA00023136"/>
    </source>
</evidence>
<dbReference type="CDD" id="cd00051">
    <property type="entry name" value="EFh"/>
    <property type="match status" value="1"/>
</dbReference>
<name>A0A1Q9EXD0_SYMMI</name>
<dbReference type="InterPro" id="IPR011992">
    <property type="entry name" value="EF-hand-dom_pair"/>
</dbReference>
<dbReference type="OrthoDB" id="436942at2759"/>
<dbReference type="Gene3D" id="1.20.120.350">
    <property type="entry name" value="Voltage-gated potassium channels. Chain C"/>
    <property type="match status" value="1"/>
</dbReference>
<keyword evidence="10" id="KW-1185">Reference proteome</keyword>
<feature type="compositionally biased region" description="Basic and acidic residues" evidence="6">
    <location>
        <begin position="37"/>
        <end position="47"/>
    </location>
</feature>
<organism evidence="9 10">
    <name type="scientific">Symbiodinium microadriaticum</name>
    <name type="common">Dinoflagellate</name>
    <name type="synonym">Zooxanthella microadriatica</name>
    <dbReference type="NCBI Taxonomy" id="2951"/>
    <lineage>
        <taxon>Eukaryota</taxon>
        <taxon>Sar</taxon>
        <taxon>Alveolata</taxon>
        <taxon>Dinophyceae</taxon>
        <taxon>Suessiales</taxon>
        <taxon>Symbiodiniaceae</taxon>
        <taxon>Symbiodinium</taxon>
    </lineage>
</organism>
<comment type="caution">
    <text evidence="9">The sequence shown here is derived from an EMBL/GenBank/DDBJ whole genome shotgun (WGS) entry which is preliminary data.</text>
</comment>
<evidence type="ECO:0000256" key="3">
    <source>
        <dbReference type="ARBA" id="ARBA00022837"/>
    </source>
</evidence>
<feature type="compositionally biased region" description="Basic and acidic residues" evidence="6">
    <location>
        <begin position="92"/>
        <end position="102"/>
    </location>
</feature>
<dbReference type="GO" id="GO:0070509">
    <property type="term" value="P:calcium ion import"/>
    <property type="evidence" value="ECO:0007669"/>
    <property type="project" value="TreeGrafter"/>
</dbReference>
<feature type="transmembrane region" description="Helical" evidence="7">
    <location>
        <begin position="326"/>
        <end position="348"/>
    </location>
</feature>
<dbReference type="PANTHER" id="PTHR10037">
    <property type="entry name" value="VOLTAGE-GATED CATION CHANNEL CALCIUM AND SODIUM"/>
    <property type="match status" value="1"/>
</dbReference>
<keyword evidence="5 7" id="KW-0472">Membrane</keyword>
<dbReference type="GO" id="GO:0086010">
    <property type="term" value="P:membrane depolarization during action potential"/>
    <property type="evidence" value="ECO:0007669"/>
    <property type="project" value="TreeGrafter"/>
</dbReference>
<reference evidence="9 10" key="1">
    <citation type="submission" date="2016-02" db="EMBL/GenBank/DDBJ databases">
        <title>Genome analysis of coral dinoflagellate symbionts highlights evolutionary adaptations to a symbiotic lifestyle.</title>
        <authorList>
            <person name="Aranda M."/>
            <person name="Li Y."/>
            <person name="Liew Y.J."/>
            <person name="Baumgarten S."/>
            <person name="Simakov O."/>
            <person name="Wilson M."/>
            <person name="Piel J."/>
            <person name="Ashoor H."/>
            <person name="Bougouffa S."/>
            <person name="Bajic V.B."/>
            <person name="Ryu T."/>
            <person name="Ravasi T."/>
            <person name="Bayer T."/>
            <person name="Micklem G."/>
            <person name="Kim H."/>
            <person name="Bhak J."/>
            <person name="Lajeunesse T.C."/>
            <person name="Voolstra C.R."/>
        </authorList>
    </citation>
    <scope>NUCLEOTIDE SEQUENCE [LARGE SCALE GENOMIC DNA]</scope>
    <source>
        <strain evidence="9 10">CCMP2467</strain>
    </source>
</reference>
<evidence type="ECO:0000256" key="2">
    <source>
        <dbReference type="ARBA" id="ARBA00022692"/>
    </source>
</evidence>
<dbReference type="SUPFAM" id="SSF81324">
    <property type="entry name" value="Voltage-gated potassium channels"/>
    <property type="match status" value="1"/>
</dbReference>
<dbReference type="InterPro" id="IPR018247">
    <property type="entry name" value="EF_Hand_1_Ca_BS"/>
</dbReference>
<sequence>MYSPGFRLRKSFFGCLKRPFIFYTCFMHSGAKERLREEAEQNHRADQPDVVGAEVQLPHVPDPGRRTSRASNRPGSAELRPGTANTALTDTSGKRSQDEDKAYKVAQEIAAERKRKDEEEKKRIAEYDLKVKMRDKGSKATEIYKALKTDPRDFKGLRKLIHELISWWGFDTAIGVIIMANAITIGFETQAKSSLPLGCTDSCDCAERFDRGMAAEPCTVPPAWTAIADYVFYGVYVVELLLRVGVYGVLVFKSGWVKFDCFLVVTASCDMIIKAVDSSAVLDEFNIFMLVRMLRLARLARAVRLMVQFKTLWQLVQGLWHSKGTLLWTFLLISILMYVGAVMGMELIRLDPDLELDHPFNIAAGNHFRDFFDAVLTLLQVFSLDSIGIIYKPLIKHQFYLLLYFMSFLLLLSIALMNLVTVASATGTATLDETGRSELQGQFSAELGELLAAALPRIDHLKDMFLTLDEDGSGELTLDEINNAPEETQQQLKEIVATDDLKELFDMLDYDGGGTIGVEEFCDGILKATTRSTGILELGRLVKQCSDTLQNSREAITILCKSDFKEFLKRRNGGLDGSDGGTGGDGGSGGGRTARQVSPTASAGLGGSPRGPGSVRRGSKEKRQGHDNFPSSLSSLAAIEPLVKEEDIDRLDSRVTKMEADLGSMHSDIQRVIQMMNDKGGGMGAVKGNLAYRSQPLWRLPQHIAKHVDLPPQLAEHLHAIPQHIRGAQQLPLARWTLEEAFCSRNL</sequence>
<dbReference type="PANTHER" id="PTHR10037:SF230">
    <property type="entry name" value="CA[2+]-CHANNEL PROTEIN ALPHA[[1]] SUBUNIT T, ISOFORM F"/>
    <property type="match status" value="1"/>
</dbReference>
<dbReference type="AlphaFoldDB" id="A0A1Q9EXD0"/>
<evidence type="ECO:0000259" key="8">
    <source>
        <dbReference type="PROSITE" id="PS50222"/>
    </source>
</evidence>
<accession>A0A1Q9EXD0</accession>
<evidence type="ECO:0000256" key="6">
    <source>
        <dbReference type="SAM" id="MobiDB-lite"/>
    </source>
</evidence>
<feature type="transmembrane region" description="Helical" evidence="7">
    <location>
        <begin position="230"/>
        <end position="252"/>
    </location>
</feature>
<keyword evidence="3" id="KW-0106">Calcium</keyword>
<dbReference type="PROSITE" id="PS00018">
    <property type="entry name" value="EF_HAND_1"/>
    <property type="match status" value="2"/>
</dbReference>
<dbReference type="InterPro" id="IPR002048">
    <property type="entry name" value="EF_hand_dom"/>
</dbReference>